<comment type="caution">
    <text evidence="1">The sequence shown here is derived from an EMBL/GenBank/DDBJ whole genome shotgun (WGS) entry which is preliminary data.</text>
</comment>
<dbReference type="EMBL" id="JACHHQ010000001">
    <property type="protein sequence ID" value="MBB5198842.1"/>
    <property type="molecule type" value="Genomic_DNA"/>
</dbReference>
<name>A0A840RNZ9_9BURK</name>
<keyword evidence="2" id="KW-1185">Reference proteome</keyword>
<dbReference type="AlphaFoldDB" id="A0A840RNZ9"/>
<organism evidence="1 2">
    <name type="scientific">Glaciimonas immobilis</name>
    <dbReference type="NCBI Taxonomy" id="728004"/>
    <lineage>
        <taxon>Bacteria</taxon>
        <taxon>Pseudomonadati</taxon>
        <taxon>Pseudomonadota</taxon>
        <taxon>Betaproteobacteria</taxon>
        <taxon>Burkholderiales</taxon>
        <taxon>Oxalobacteraceae</taxon>
        <taxon>Glaciimonas</taxon>
    </lineage>
</organism>
<sequence length="98" mass="10598">MNPQTDYHPEVLSSRKVGAITKTDLPHQERANRITACAEIRLTAVSVKKPSEIGSKQTDKLNNKLSNMRIDACTDNPLDGNAASGSRNAIEGTITHIA</sequence>
<reference evidence="1 2" key="1">
    <citation type="submission" date="2020-08" db="EMBL/GenBank/DDBJ databases">
        <title>Genomic Encyclopedia of Type Strains, Phase IV (KMG-IV): sequencing the most valuable type-strain genomes for metagenomic binning, comparative biology and taxonomic classification.</title>
        <authorList>
            <person name="Goeker M."/>
        </authorList>
    </citation>
    <scope>NUCLEOTIDE SEQUENCE [LARGE SCALE GENOMIC DNA]</scope>
    <source>
        <strain evidence="1 2">DSM 23240</strain>
    </source>
</reference>
<accession>A0A840RNZ9</accession>
<gene>
    <name evidence="1" type="ORF">HNR39_000652</name>
</gene>
<dbReference type="Proteomes" id="UP000571084">
    <property type="component" value="Unassembled WGS sequence"/>
</dbReference>
<evidence type="ECO:0000313" key="2">
    <source>
        <dbReference type="Proteomes" id="UP000571084"/>
    </source>
</evidence>
<proteinExistence type="predicted"/>
<protein>
    <submittedName>
        <fullName evidence="1">Uncharacterized protein</fullName>
    </submittedName>
</protein>
<evidence type="ECO:0000313" key="1">
    <source>
        <dbReference type="EMBL" id="MBB5198842.1"/>
    </source>
</evidence>